<organism evidence="2 3">
    <name type="scientific">Micromonospora olivasterospora</name>
    <dbReference type="NCBI Taxonomy" id="1880"/>
    <lineage>
        <taxon>Bacteria</taxon>
        <taxon>Bacillati</taxon>
        <taxon>Actinomycetota</taxon>
        <taxon>Actinomycetes</taxon>
        <taxon>Micromonosporales</taxon>
        <taxon>Micromonosporaceae</taxon>
        <taxon>Micromonospora</taxon>
    </lineage>
</organism>
<protein>
    <submittedName>
        <fullName evidence="2">Uncharacterized protein</fullName>
    </submittedName>
</protein>
<dbReference type="Proteomes" id="UP000319825">
    <property type="component" value="Unassembled WGS sequence"/>
</dbReference>
<keyword evidence="3" id="KW-1185">Reference proteome</keyword>
<feature type="region of interest" description="Disordered" evidence="1">
    <location>
        <begin position="257"/>
        <end position="294"/>
    </location>
</feature>
<evidence type="ECO:0000313" key="2">
    <source>
        <dbReference type="EMBL" id="TWH71257.1"/>
    </source>
</evidence>
<proteinExistence type="predicted"/>
<name>A0A562IJQ9_MICOL</name>
<dbReference type="AlphaFoldDB" id="A0A562IJQ9"/>
<feature type="region of interest" description="Disordered" evidence="1">
    <location>
        <begin position="643"/>
        <end position="677"/>
    </location>
</feature>
<feature type="compositionally biased region" description="Low complexity" evidence="1">
    <location>
        <begin position="643"/>
        <end position="661"/>
    </location>
</feature>
<dbReference type="EMBL" id="VLKE01000001">
    <property type="protein sequence ID" value="TWH71257.1"/>
    <property type="molecule type" value="Genomic_DNA"/>
</dbReference>
<feature type="compositionally biased region" description="Basic and acidic residues" evidence="1">
    <location>
        <begin position="742"/>
        <end position="757"/>
    </location>
</feature>
<feature type="compositionally biased region" description="Polar residues" evidence="1">
    <location>
        <begin position="709"/>
        <end position="725"/>
    </location>
</feature>
<evidence type="ECO:0000313" key="3">
    <source>
        <dbReference type="Proteomes" id="UP000319825"/>
    </source>
</evidence>
<dbReference type="OrthoDB" id="3411476at2"/>
<accession>A0A562IJQ9</accession>
<comment type="caution">
    <text evidence="2">The sequence shown here is derived from an EMBL/GenBank/DDBJ whole genome shotgun (WGS) entry which is preliminary data.</text>
</comment>
<dbReference type="RefSeq" id="WP_145777336.1">
    <property type="nucleotide sequence ID" value="NZ_VLKE01000001.1"/>
</dbReference>
<reference evidence="2 3" key="1">
    <citation type="submission" date="2019-07" db="EMBL/GenBank/DDBJ databases">
        <title>R&amp;d 2014.</title>
        <authorList>
            <person name="Klenk H.-P."/>
        </authorList>
    </citation>
    <scope>NUCLEOTIDE SEQUENCE [LARGE SCALE GENOMIC DNA]</scope>
    <source>
        <strain evidence="2 3">DSM 43868</strain>
    </source>
</reference>
<feature type="region of interest" description="Disordered" evidence="1">
    <location>
        <begin position="709"/>
        <end position="758"/>
    </location>
</feature>
<evidence type="ECO:0000256" key="1">
    <source>
        <dbReference type="SAM" id="MobiDB-lite"/>
    </source>
</evidence>
<sequence length="882" mass="89944">MAETADLMLAVVDAEKKFFLETETGKRTTVAMFSFMQAEFAAAAAMWWWNPVGAAAHLAQARTIIQVVLRSALVRSAASSTAMQMLTMPGSALLAQVSMMTDGLQSGVNWSAVGKQAAYAGAVAFLSTVGGPALGKAAGAVAGAVGKLGLSDSTRMLLTDLLTRPVLEAGTEGILGWFATAMVDRKLEFDPDNFAADTISGAISGGGGSAASGLGLVLNRAVNLPRVRVPRPDFTWDGRPVMPVGPTPVGGDMSTGYEAGVDDPKAAVTGGQAPPSTSPPLPASNLPTPSLDLPTPHLDPSVPSWSVPSLSVPVAPVPEWVVAAGGPVVERWYRFQQDLVDRYGGLLAGVARAGKSMAALAVPIERVFAEWVDARRGDRVVAGFLSAVGLPAAALTEGYLTGVRERAVARMAEALASAGGQFPAEVWSEQVVAGLPAEFDLEALRAIAHLAVQHHIDQYLAAGLPTAAGTSWAVGTPTGAGVPAGAGAAVPSAAAIEAVKSAVRDRVDRSLNAILGAPAVLPAVLPAVVAGPDAAQVSAVANVVRQAVTDLPARFSAAAIPGATAPAANWATVGVTESGRAGAPTVPITPEQHTAAATSQAVEQFTGLAHQYGVKPARHDPLAESFQRDWVNGYHQVLAQAAGSATPGTPGTAGTPEAASARSTVPAGAASRADDTPMHHNATATATANASGRDSDSDMSVASDDVFSNLDTSDTMSISDVSSPDESLGGVPGKHGLSDAASSRDEPVSGDPGRHGEPAVAATGQAVAATGQAVAATGQAVAATGQAVGMFESGQRVANWAAAEQVRPGSGDLWWCVAATLDVFHTVYKRLGNRVVFDDRIIGPDGRLAPTMGWPQLMEILDTVPERVAHPDKRVNSPTGYP</sequence>
<gene>
    <name evidence="2" type="ORF">JD77_06288</name>
</gene>